<dbReference type="AlphaFoldDB" id="A0A1B6KQ40"/>
<feature type="non-terminal residue" evidence="2">
    <location>
        <position position="259"/>
    </location>
</feature>
<evidence type="ECO:0000256" key="1">
    <source>
        <dbReference type="SAM" id="MobiDB-lite"/>
    </source>
</evidence>
<evidence type="ECO:0000313" key="2">
    <source>
        <dbReference type="EMBL" id="JAT13334.1"/>
    </source>
</evidence>
<organism evidence="2">
    <name type="scientific">Graphocephala atropunctata</name>
    <dbReference type="NCBI Taxonomy" id="36148"/>
    <lineage>
        <taxon>Eukaryota</taxon>
        <taxon>Metazoa</taxon>
        <taxon>Ecdysozoa</taxon>
        <taxon>Arthropoda</taxon>
        <taxon>Hexapoda</taxon>
        <taxon>Insecta</taxon>
        <taxon>Pterygota</taxon>
        <taxon>Neoptera</taxon>
        <taxon>Paraneoptera</taxon>
        <taxon>Hemiptera</taxon>
        <taxon>Auchenorrhyncha</taxon>
        <taxon>Membracoidea</taxon>
        <taxon>Cicadellidae</taxon>
        <taxon>Cicadellinae</taxon>
        <taxon>Cicadellini</taxon>
        <taxon>Graphocephala</taxon>
    </lineage>
</organism>
<sequence>PIVKTMRCRSVYIRLRGQLQKINKLVNDEKNRLSQSIQKYPRHFGNQQTNSSSMNELIRDCEKKEGNQRTMAQVVILCLLQPLITRFNTPIDVLDAECQERLKLRLEYLTKGLRLRLNHFSYQDILQTELEVTRVLRILDKPSQITWYDIAAYTWEHDLTFLNIFNLKPIKRFSASLRTREATKVWFQCDNKHMYVSEDTEECTECVKAAEREKVMAEEEKQKQEERSRQENRHREQVQQIPVTDFRRGGWRGENNGRN</sequence>
<name>A0A1B6KQ40_9HEMI</name>
<gene>
    <name evidence="2" type="ORF">g.21526</name>
</gene>
<accession>A0A1B6KQ40</accession>
<proteinExistence type="predicted"/>
<feature type="compositionally biased region" description="Basic and acidic residues" evidence="1">
    <location>
        <begin position="214"/>
        <end position="237"/>
    </location>
</feature>
<feature type="region of interest" description="Disordered" evidence="1">
    <location>
        <begin position="214"/>
        <end position="259"/>
    </location>
</feature>
<protein>
    <submittedName>
        <fullName evidence="2">Uncharacterized protein</fullName>
    </submittedName>
</protein>
<reference evidence="2" key="1">
    <citation type="submission" date="2015-11" db="EMBL/GenBank/DDBJ databases">
        <title>De novo transcriptome assembly of four potential Pierce s Disease insect vectors from Arizona vineyards.</title>
        <authorList>
            <person name="Tassone E.E."/>
        </authorList>
    </citation>
    <scope>NUCLEOTIDE SEQUENCE</scope>
</reference>
<feature type="non-terminal residue" evidence="2">
    <location>
        <position position="1"/>
    </location>
</feature>
<dbReference type="EMBL" id="GEBQ01026643">
    <property type="protein sequence ID" value="JAT13334.1"/>
    <property type="molecule type" value="Transcribed_RNA"/>
</dbReference>